<keyword evidence="1" id="KW-0812">Transmembrane</keyword>
<evidence type="ECO:0000313" key="3">
    <source>
        <dbReference type="Proteomes" id="UP000307510"/>
    </source>
</evidence>
<reference evidence="2 3" key="1">
    <citation type="submission" date="2019-05" db="EMBL/GenBank/DDBJ databases">
        <authorList>
            <person name="Moore K."/>
            <person name="O'Neill P."/>
            <person name="Farbos A."/>
            <person name="Studholme D.J."/>
        </authorList>
    </citation>
    <scope>NUCLEOTIDE SEQUENCE [LARGE SCALE GENOMIC DNA]</scope>
    <source>
        <strain evidence="2 3">DSM 9128</strain>
    </source>
</reference>
<evidence type="ECO:0000313" key="2">
    <source>
        <dbReference type="EMBL" id="TLP74748.1"/>
    </source>
</evidence>
<dbReference type="Proteomes" id="UP000307510">
    <property type="component" value="Unassembled WGS sequence"/>
</dbReference>
<dbReference type="AlphaFoldDB" id="A0A5R9A7X7"/>
<sequence length="95" mass="10588">MKTMLIGSKIELTTGIHLLRFSKSFLDLPGAAWFMYLLIYLFCSSKRGSKVRAAYRGEFSEVGFLSEVGDLSVSEIGLDSRNTGYQGKIPLFRGI</sequence>
<feature type="transmembrane region" description="Helical" evidence="1">
    <location>
        <begin position="25"/>
        <end position="43"/>
    </location>
</feature>
<accession>A0A5R9A7X7</accession>
<keyword evidence="1" id="KW-1133">Transmembrane helix</keyword>
<dbReference type="EMBL" id="VASG01000003">
    <property type="protein sequence ID" value="TLP74748.1"/>
    <property type="molecule type" value="Genomic_DNA"/>
</dbReference>
<reference evidence="3" key="2">
    <citation type="submission" date="2019-06" db="EMBL/GenBank/DDBJ databases">
        <title>AzeR, a transcriptional regulator that responds to azelaic acid in Pseudomonas nitroreducens.</title>
        <authorList>
            <person name="Bez C."/>
            <person name="Javvadi S.G."/>
            <person name="Bertani I."/>
            <person name="Devescovi G."/>
            <person name="Studholme D.J."/>
            <person name="Geller A."/>
            <person name="Levy A."/>
            <person name="Venturi V."/>
        </authorList>
    </citation>
    <scope>NUCLEOTIDE SEQUENCE [LARGE SCALE GENOMIC DNA]</scope>
    <source>
        <strain evidence="3">DSM 9128</strain>
    </source>
</reference>
<proteinExistence type="predicted"/>
<gene>
    <name evidence="2" type="ORF">FEA48_11075</name>
</gene>
<evidence type="ECO:0000256" key="1">
    <source>
        <dbReference type="SAM" id="Phobius"/>
    </source>
</evidence>
<comment type="caution">
    <text evidence="2">The sequence shown here is derived from an EMBL/GenBank/DDBJ whole genome shotgun (WGS) entry which is preliminary data.</text>
</comment>
<keyword evidence="1" id="KW-0472">Membrane</keyword>
<protein>
    <submittedName>
        <fullName evidence="2">Uncharacterized protein</fullName>
    </submittedName>
</protein>
<dbReference type="RefSeq" id="WP_138213845.1">
    <property type="nucleotide sequence ID" value="NZ_VASG01000003.1"/>
</dbReference>
<name>A0A5R9A7X7_PSENT</name>
<organism evidence="2 3">
    <name type="scientific">Pseudomonas nitroreducens</name>
    <dbReference type="NCBI Taxonomy" id="46680"/>
    <lineage>
        <taxon>Bacteria</taxon>
        <taxon>Pseudomonadati</taxon>
        <taxon>Pseudomonadota</taxon>
        <taxon>Gammaproteobacteria</taxon>
        <taxon>Pseudomonadales</taxon>
        <taxon>Pseudomonadaceae</taxon>
        <taxon>Pseudomonas</taxon>
    </lineage>
</organism>